<organism evidence="5 6">
    <name type="scientific">Tritrichomonas musculus</name>
    <dbReference type="NCBI Taxonomy" id="1915356"/>
    <lineage>
        <taxon>Eukaryota</taxon>
        <taxon>Metamonada</taxon>
        <taxon>Parabasalia</taxon>
        <taxon>Tritrichomonadida</taxon>
        <taxon>Tritrichomonadidae</taxon>
        <taxon>Tritrichomonas</taxon>
    </lineage>
</organism>
<accession>A0ABR2L2U3</accession>
<dbReference type="EMBL" id="JAPFFF010000002">
    <property type="protein sequence ID" value="KAK8897378.1"/>
    <property type="molecule type" value="Genomic_DNA"/>
</dbReference>
<dbReference type="Proteomes" id="UP001470230">
    <property type="component" value="Unassembled WGS sequence"/>
</dbReference>
<comment type="caution">
    <text evidence="5">The sequence shown here is derived from an EMBL/GenBank/DDBJ whole genome shotgun (WGS) entry which is preliminary data.</text>
</comment>
<keyword evidence="3" id="KW-0106">Calcium</keyword>
<dbReference type="Gene3D" id="1.10.238.10">
    <property type="entry name" value="EF-hand"/>
    <property type="match status" value="2"/>
</dbReference>
<dbReference type="PROSITE" id="PS00018">
    <property type="entry name" value="EF_HAND_1"/>
    <property type="match status" value="4"/>
</dbReference>
<keyword evidence="2" id="KW-0677">Repeat</keyword>
<feature type="domain" description="EF-hand" evidence="4">
    <location>
        <begin position="20"/>
        <end position="55"/>
    </location>
</feature>
<keyword evidence="6" id="KW-1185">Reference proteome</keyword>
<evidence type="ECO:0000256" key="1">
    <source>
        <dbReference type="ARBA" id="ARBA00022723"/>
    </source>
</evidence>
<evidence type="ECO:0000256" key="2">
    <source>
        <dbReference type="ARBA" id="ARBA00022737"/>
    </source>
</evidence>
<proteinExistence type="predicted"/>
<evidence type="ECO:0000313" key="5">
    <source>
        <dbReference type="EMBL" id="KAK8897378.1"/>
    </source>
</evidence>
<protein>
    <recommendedName>
        <fullName evidence="4">EF-hand domain-containing protein</fullName>
    </recommendedName>
</protein>
<evidence type="ECO:0000313" key="6">
    <source>
        <dbReference type="Proteomes" id="UP001470230"/>
    </source>
</evidence>
<dbReference type="SMART" id="SM00054">
    <property type="entry name" value="EFh"/>
    <property type="match status" value="4"/>
</dbReference>
<sequence>MSSHYTYKVPKFTFPELNDQQIAQLKKRFDGIDKDHNGRLDRKEITDALKAEKLPINYADMIFTIADKNRNGTIEFDEFHEALKIVGNAIVDAKNAAVKLFVRIDTDRNGLLDEDEIFNFLTMLSGGKATRKEAKAVIAQNDKNKDGKISLDEFLQGAKFQ</sequence>
<dbReference type="InterPro" id="IPR002048">
    <property type="entry name" value="EF_hand_dom"/>
</dbReference>
<name>A0ABR2L2U3_9EUKA</name>
<dbReference type="InterPro" id="IPR011992">
    <property type="entry name" value="EF-hand-dom_pair"/>
</dbReference>
<gene>
    <name evidence="5" type="ORF">M9Y10_015324</name>
</gene>
<dbReference type="SUPFAM" id="SSF47473">
    <property type="entry name" value="EF-hand"/>
    <property type="match status" value="1"/>
</dbReference>
<keyword evidence="1" id="KW-0479">Metal-binding</keyword>
<dbReference type="Pfam" id="PF13499">
    <property type="entry name" value="EF-hand_7"/>
    <property type="match status" value="2"/>
</dbReference>
<dbReference type="PANTHER" id="PTHR45942">
    <property type="entry name" value="PROTEIN PHOSPATASE 3 REGULATORY SUBUNIT B ALPHA ISOFORM TYPE 1"/>
    <property type="match status" value="1"/>
</dbReference>
<evidence type="ECO:0000259" key="4">
    <source>
        <dbReference type="PROSITE" id="PS50222"/>
    </source>
</evidence>
<feature type="domain" description="EF-hand" evidence="4">
    <location>
        <begin position="92"/>
        <end position="127"/>
    </location>
</feature>
<dbReference type="InterPro" id="IPR018247">
    <property type="entry name" value="EF_Hand_1_Ca_BS"/>
</dbReference>
<feature type="domain" description="EF-hand" evidence="4">
    <location>
        <begin position="62"/>
        <end position="89"/>
    </location>
</feature>
<dbReference type="PROSITE" id="PS50222">
    <property type="entry name" value="EF_HAND_2"/>
    <property type="match status" value="4"/>
</dbReference>
<reference evidence="5 6" key="1">
    <citation type="submission" date="2024-04" db="EMBL/GenBank/DDBJ databases">
        <title>Tritrichomonas musculus Genome.</title>
        <authorList>
            <person name="Alves-Ferreira E."/>
            <person name="Grigg M."/>
            <person name="Lorenzi H."/>
            <person name="Galac M."/>
        </authorList>
    </citation>
    <scope>NUCLEOTIDE SEQUENCE [LARGE SCALE GENOMIC DNA]</scope>
    <source>
        <strain evidence="5 6">EAF2021</strain>
    </source>
</reference>
<evidence type="ECO:0000256" key="3">
    <source>
        <dbReference type="ARBA" id="ARBA00022837"/>
    </source>
</evidence>
<feature type="domain" description="EF-hand" evidence="4">
    <location>
        <begin position="129"/>
        <end position="161"/>
    </location>
</feature>